<keyword evidence="3" id="KW-1185">Reference proteome</keyword>
<dbReference type="EMBL" id="JABGBO010000001">
    <property type="protein sequence ID" value="NOL48737.1"/>
    <property type="molecule type" value="Genomic_DNA"/>
</dbReference>
<sequence>MLPKKPIVTLILASVGMSACGYKAPVYLPTPEQQQELDAKAARIKARQEAAKQKPAITVQQSEQENAPSTKQVKPESSEAMQP</sequence>
<organism evidence="2 3">
    <name type="scientific">Pelistega europaea</name>
    <dbReference type="NCBI Taxonomy" id="106147"/>
    <lineage>
        <taxon>Bacteria</taxon>
        <taxon>Pseudomonadati</taxon>
        <taxon>Pseudomonadota</taxon>
        <taxon>Betaproteobacteria</taxon>
        <taxon>Burkholderiales</taxon>
        <taxon>Alcaligenaceae</taxon>
        <taxon>Pelistega</taxon>
    </lineage>
</organism>
<evidence type="ECO:0000256" key="1">
    <source>
        <dbReference type="SAM" id="MobiDB-lite"/>
    </source>
</evidence>
<accession>A0A7Y4L874</accession>
<dbReference type="Proteomes" id="UP000541421">
    <property type="component" value="Unassembled WGS sequence"/>
</dbReference>
<feature type="compositionally biased region" description="Polar residues" evidence="1">
    <location>
        <begin position="58"/>
        <end position="72"/>
    </location>
</feature>
<gene>
    <name evidence="2" type="ORF">HKX40_01095</name>
</gene>
<dbReference type="RefSeq" id="WP_171587717.1">
    <property type="nucleotide sequence ID" value="NZ_JABGBO010000001.1"/>
</dbReference>
<comment type="caution">
    <text evidence="2">The sequence shown here is derived from an EMBL/GenBank/DDBJ whole genome shotgun (WGS) entry which is preliminary data.</text>
</comment>
<evidence type="ECO:0000313" key="2">
    <source>
        <dbReference type="EMBL" id="NOL48737.1"/>
    </source>
</evidence>
<proteinExistence type="predicted"/>
<dbReference type="AlphaFoldDB" id="A0A7Y4L874"/>
<feature type="region of interest" description="Disordered" evidence="1">
    <location>
        <begin position="44"/>
        <end position="83"/>
    </location>
</feature>
<keyword evidence="2" id="KW-0449">Lipoprotein</keyword>
<reference evidence="2 3" key="1">
    <citation type="submission" date="2020-05" db="EMBL/GenBank/DDBJ databases">
        <authorList>
            <person name="Niu N."/>
        </authorList>
    </citation>
    <scope>NUCLEOTIDE SEQUENCE [LARGE SCALE GENOMIC DNA]</scope>
    <source>
        <strain evidence="2 3">LMG10982</strain>
    </source>
</reference>
<name>A0A7Y4L874_9BURK</name>
<protein>
    <submittedName>
        <fullName evidence="2">Lipoprotein</fullName>
    </submittedName>
</protein>
<dbReference type="PROSITE" id="PS51257">
    <property type="entry name" value="PROKAR_LIPOPROTEIN"/>
    <property type="match status" value="1"/>
</dbReference>
<evidence type="ECO:0000313" key="3">
    <source>
        <dbReference type="Proteomes" id="UP000541421"/>
    </source>
</evidence>